<dbReference type="PROSITE" id="PS50077">
    <property type="entry name" value="HEAT_REPEAT"/>
    <property type="match status" value="1"/>
</dbReference>
<dbReference type="Pfam" id="PF05721">
    <property type="entry name" value="PhyH"/>
    <property type="match status" value="1"/>
</dbReference>
<name>A0A6B1DSQ6_9CHLR</name>
<proteinExistence type="predicted"/>
<dbReference type="InterPro" id="IPR016024">
    <property type="entry name" value="ARM-type_fold"/>
</dbReference>
<dbReference type="Pfam" id="PF13646">
    <property type="entry name" value="HEAT_2"/>
    <property type="match status" value="1"/>
</dbReference>
<sequence>MFKVSLPARVLSCRRRQSTELQTCHDPSNMNAHDLLHRLSDEEMRRYLTEGYLVLKSGLPQDVHDHIRDRCEEIFSTTGNPGNEILEMNPALRLVFADPVVKGALISILGDGYFMHPHRHCHQNRSGTPAQANHKDSYEEDVNVHHHRSRWAMAMYYPQDVTADMGPTGVTSGSQYFSSPESLAGHTELGVTGEAGTVILVHYDVWHRALRNHSGRNRYMLKFLFCRAAEPTAPAWNNQEEEWQVPAGREQDPLEPLWRAMWNWNRGQPVATEKREHGDAALSDLLAGSEAERLRAAYTIGLHAFDQNDEVFSLWLAEADEAEVRAQRREHTSPCEHMFGYMLASQGATGLVLLEEALGSEDWRIRGSAVDAAGDMGNEARSLVPRVTTMASDPSPWVRRNAVEALGVLGDARDDVTTILGQALYDEDYLVGHNAALALRKLGTASGAAIDMLLKASTHGELYRRKNALMALEVLLE</sequence>
<protein>
    <recommendedName>
        <fullName evidence="2">Phytanoyl-CoA dioxygenase</fullName>
    </recommendedName>
</protein>
<dbReference type="InterPro" id="IPR008775">
    <property type="entry name" value="Phytyl_CoA_dOase-like"/>
</dbReference>
<dbReference type="AlphaFoldDB" id="A0A6B1DSQ6"/>
<dbReference type="InterPro" id="IPR021133">
    <property type="entry name" value="HEAT_type_2"/>
</dbReference>
<dbReference type="InterPro" id="IPR004155">
    <property type="entry name" value="PBS_lyase_HEAT"/>
</dbReference>
<evidence type="ECO:0008006" key="2">
    <source>
        <dbReference type="Google" id="ProtNLM"/>
    </source>
</evidence>
<dbReference type="SUPFAM" id="SSF51197">
    <property type="entry name" value="Clavaminate synthase-like"/>
    <property type="match status" value="1"/>
</dbReference>
<dbReference type="EMBL" id="VXPY01000053">
    <property type="protein sequence ID" value="MYD90247.1"/>
    <property type="molecule type" value="Genomic_DNA"/>
</dbReference>
<dbReference type="SUPFAM" id="SSF48371">
    <property type="entry name" value="ARM repeat"/>
    <property type="match status" value="1"/>
</dbReference>
<dbReference type="GO" id="GO:0016706">
    <property type="term" value="F:2-oxoglutarate-dependent dioxygenase activity"/>
    <property type="evidence" value="ECO:0007669"/>
    <property type="project" value="UniProtKB-ARBA"/>
</dbReference>
<dbReference type="Gene3D" id="2.60.120.620">
    <property type="entry name" value="q2cbj1_9rhob like domain"/>
    <property type="match status" value="1"/>
</dbReference>
<dbReference type="SMART" id="SM00567">
    <property type="entry name" value="EZ_HEAT"/>
    <property type="match status" value="3"/>
</dbReference>
<dbReference type="InterPro" id="IPR011989">
    <property type="entry name" value="ARM-like"/>
</dbReference>
<dbReference type="Gene3D" id="1.25.10.10">
    <property type="entry name" value="Leucine-rich Repeat Variant"/>
    <property type="match status" value="1"/>
</dbReference>
<comment type="caution">
    <text evidence="1">The sequence shown here is derived from an EMBL/GenBank/DDBJ whole genome shotgun (WGS) entry which is preliminary data.</text>
</comment>
<organism evidence="1">
    <name type="scientific">Caldilineaceae bacterium SB0662_bin_9</name>
    <dbReference type="NCBI Taxonomy" id="2605258"/>
    <lineage>
        <taxon>Bacteria</taxon>
        <taxon>Bacillati</taxon>
        <taxon>Chloroflexota</taxon>
        <taxon>Caldilineae</taxon>
        <taxon>Caldilineales</taxon>
        <taxon>Caldilineaceae</taxon>
    </lineage>
</organism>
<accession>A0A6B1DSQ6</accession>
<reference evidence="1" key="1">
    <citation type="submission" date="2019-09" db="EMBL/GenBank/DDBJ databases">
        <title>Characterisation of the sponge microbiome using genome-centric metagenomics.</title>
        <authorList>
            <person name="Engelberts J.P."/>
            <person name="Robbins S.J."/>
            <person name="De Goeij J.M."/>
            <person name="Aranda M."/>
            <person name="Bell S.C."/>
            <person name="Webster N.S."/>
        </authorList>
    </citation>
    <scope>NUCLEOTIDE SEQUENCE</scope>
    <source>
        <strain evidence="1">SB0662_bin_9</strain>
    </source>
</reference>
<gene>
    <name evidence="1" type="ORF">F4Y08_07895</name>
</gene>
<evidence type="ECO:0000313" key="1">
    <source>
        <dbReference type="EMBL" id="MYD90247.1"/>
    </source>
</evidence>